<dbReference type="Proteomes" id="UP000663882">
    <property type="component" value="Unassembled WGS sequence"/>
</dbReference>
<dbReference type="AlphaFoldDB" id="A0A814SZW5"/>
<protein>
    <submittedName>
        <fullName evidence="1">Uncharacterized protein</fullName>
    </submittedName>
</protein>
<organism evidence="1 2">
    <name type="scientific">Rotaria sordida</name>
    <dbReference type="NCBI Taxonomy" id="392033"/>
    <lineage>
        <taxon>Eukaryota</taxon>
        <taxon>Metazoa</taxon>
        <taxon>Spiralia</taxon>
        <taxon>Gnathifera</taxon>
        <taxon>Rotifera</taxon>
        <taxon>Eurotatoria</taxon>
        <taxon>Bdelloidea</taxon>
        <taxon>Philodinida</taxon>
        <taxon>Philodinidae</taxon>
        <taxon>Rotaria</taxon>
    </lineage>
</organism>
<evidence type="ECO:0000313" key="2">
    <source>
        <dbReference type="Proteomes" id="UP000663882"/>
    </source>
</evidence>
<reference evidence="1" key="1">
    <citation type="submission" date="2021-02" db="EMBL/GenBank/DDBJ databases">
        <authorList>
            <person name="Nowell W R."/>
        </authorList>
    </citation>
    <scope>NUCLEOTIDE SEQUENCE</scope>
</reference>
<comment type="caution">
    <text evidence="1">The sequence shown here is derived from an EMBL/GenBank/DDBJ whole genome shotgun (WGS) entry which is preliminary data.</text>
</comment>
<accession>A0A814SZW5</accession>
<gene>
    <name evidence="1" type="ORF">RFH988_LOCUS22093</name>
</gene>
<dbReference type="OrthoDB" id="10019748at2759"/>
<feature type="non-terminal residue" evidence="1">
    <location>
        <position position="1"/>
    </location>
</feature>
<proteinExistence type="predicted"/>
<name>A0A814SZW5_9BILA</name>
<dbReference type="EMBL" id="CAJNOO010001452">
    <property type="protein sequence ID" value="CAF1154436.1"/>
    <property type="molecule type" value="Genomic_DNA"/>
</dbReference>
<evidence type="ECO:0000313" key="1">
    <source>
        <dbReference type="EMBL" id="CAF1154436.1"/>
    </source>
</evidence>
<sequence length="52" mass="6167">LQQCCIQQASQKRRKNYQLKLKTNELIQEQEAIHDDIFSLKTTMNDIKCDVN</sequence>